<name>A0A2H1VV78_SPOFR</name>
<evidence type="ECO:0000256" key="1">
    <source>
        <dbReference type="SAM" id="MobiDB-lite"/>
    </source>
</evidence>
<feature type="region of interest" description="Disordered" evidence="1">
    <location>
        <begin position="1"/>
        <end position="31"/>
    </location>
</feature>
<dbReference type="EMBL" id="ODYU01004639">
    <property type="protein sequence ID" value="SOQ44723.1"/>
    <property type="molecule type" value="Genomic_DNA"/>
</dbReference>
<dbReference type="AlphaFoldDB" id="A0A2H1VV78"/>
<feature type="region of interest" description="Disordered" evidence="1">
    <location>
        <begin position="55"/>
        <end position="74"/>
    </location>
</feature>
<reference evidence="2" key="1">
    <citation type="submission" date="2016-07" db="EMBL/GenBank/DDBJ databases">
        <authorList>
            <person name="Bretaudeau A."/>
        </authorList>
    </citation>
    <scope>NUCLEOTIDE SEQUENCE</scope>
    <source>
        <strain evidence="2">Rice</strain>
        <tissue evidence="2">Whole body</tissue>
    </source>
</reference>
<accession>A0A2H1VV78</accession>
<organism evidence="2">
    <name type="scientific">Spodoptera frugiperda</name>
    <name type="common">Fall armyworm</name>
    <dbReference type="NCBI Taxonomy" id="7108"/>
    <lineage>
        <taxon>Eukaryota</taxon>
        <taxon>Metazoa</taxon>
        <taxon>Ecdysozoa</taxon>
        <taxon>Arthropoda</taxon>
        <taxon>Hexapoda</taxon>
        <taxon>Insecta</taxon>
        <taxon>Pterygota</taxon>
        <taxon>Neoptera</taxon>
        <taxon>Endopterygota</taxon>
        <taxon>Lepidoptera</taxon>
        <taxon>Glossata</taxon>
        <taxon>Ditrysia</taxon>
        <taxon>Noctuoidea</taxon>
        <taxon>Noctuidae</taxon>
        <taxon>Amphipyrinae</taxon>
        <taxon>Spodoptera</taxon>
    </lineage>
</organism>
<sequence>MVRQHAIHRGTENQPTKKARGDGGGDSATGARDQHAYNCLLQNELLGAQIEEVRGPSASCAEGNKASLGTAQTPKSSQAYLPVYRFNAQSHNAVVS</sequence>
<protein>
    <submittedName>
        <fullName evidence="2">SFRICE_034559</fullName>
    </submittedName>
</protein>
<evidence type="ECO:0000313" key="2">
    <source>
        <dbReference type="EMBL" id="SOQ44723.1"/>
    </source>
</evidence>
<gene>
    <name evidence="2" type="ORF">SFRICE_034559</name>
</gene>
<proteinExistence type="predicted"/>